<name>A0A2P6SP42_ROSCH</name>
<comment type="caution">
    <text evidence="1">The sequence shown here is derived from an EMBL/GenBank/DDBJ whole genome shotgun (WGS) entry which is preliminary data.</text>
</comment>
<dbReference type="Proteomes" id="UP000238479">
    <property type="component" value="Chromosome 1"/>
</dbReference>
<proteinExistence type="predicted"/>
<gene>
    <name evidence="1" type="ORF">RchiOBHm_Chr1g0381331</name>
</gene>
<evidence type="ECO:0000313" key="1">
    <source>
        <dbReference type="EMBL" id="PRQ60449.1"/>
    </source>
</evidence>
<keyword evidence="2" id="KW-1185">Reference proteome</keyword>
<dbReference type="Gramene" id="PRQ60449">
    <property type="protein sequence ID" value="PRQ60449"/>
    <property type="gene ID" value="RchiOBHm_Chr1g0381331"/>
</dbReference>
<dbReference type="AlphaFoldDB" id="A0A2P6SP42"/>
<accession>A0A2P6SP42</accession>
<dbReference type="EMBL" id="PDCK01000039">
    <property type="protein sequence ID" value="PRQ60449.1"/>
    <property type="molecule type" value="Genomic_DNA"/>
</dbReference>
<sequence length="100" mass="10984">MTNLITPLASNRITTSNIVVVNSPEATILIASCSQGHAISSSTKIVASACIVLKPARSSSSIKACHAIIGIEHRIEHRCESIRHSWDRNIWSLSRHWKGR</sequence>
<reference evidence="1 2" key="1">
    <citation type="journal article" date="2018" name="Nat. Genet.">
        <title>The Rosa genome provides new insights in the design of modern roses.</title>
        <authorList>
            <person name="Bendahmane M."/>
        </authorList>
    </citation>
    <scope>NUCLEOTIDE SEQUENCE [LARGE SCALE GENOMIC DNA]</scope>
    <source>
        <strain evidence="2">cv. Old Blush</strain>
    </source>
</reference>
<protein>
    <submittedName>
        <fullName evidence="1">Uncharacterized protein</fullName>
    </submittedName>
</protein>
<evidence type="ECO:0000313" key="2">
    <source>
        <dbReference type="Proteomes" id="UP000238479"/>
    </source>
</evidence>
<organism evidence="1 2">
    <name type="scientific">Rosa chinensis</name>
    <name type="common">China rose</name>
    <dbReference type="NCBI Taxonomy" id="74649"/>
    <lineage>
        <taxon>Eukaryota</taxon>
        <taxon>Viridiplantae</taxon>
        <taxon>Streptophyta</taxon>
        <taxon>Embryophyta</taxon>
        <taxon>Tracheophyta</taxon>
        <taxon>Spermatophyta</taxon>
        <taxon>Magnoliopsida</taxon>
        <taxon>eudicotyledons</taxon>
        <taxon>Gunneridae</taxon>
        <taxon>Pentapetalae</taxon>
        <taxon>rosids</taxon>
        <taxon>fabids</taxon>
        <taxon>Rosales</taxon>
        <taxon>Rosaceae</taxon>
        <taxon>Rosoideae</taxon>
        <taxon>Rosoideae incertae sedis</taxon>
        <taxon>Rosa</taxon>
    </lineage>
</organism>